<feature type="domain" description="Potassium channel" evidence="15">
    <location>
        <begin position="75"/>
        <end position="137"/>
    </location>
</feature>
<evidence type="ECO:0000256" key="13">
    <source>
        <dbReference type="SAM" id="MobiDB-lite"/>
    </source>
</evidence>
<comment type="caution">
    <text evidence="16">The sequence shown here is derived from an EMBL/GenBank/DDBJ whole genome shotgun (WGS) entry which is preliminary data.</text>
</comment>
<dbReference type="PANTHER" id="PTHR11003">
    <property type="entry name" value="POTASSIUM CHANNEL, SUBFAMILY K"/>
    <property type="match status" value="1"/>
</dbReference>
<comment type="subcellular location">
    <subcellularLocation>
        <location evidence="1">Membrane</location>
        <topology evidence="1">Multi-pass membrane protein</topology>
    </subcellularLocation>
</comment>
<keyword evidence="6" id="KW-0631">Potassium channel</keyword>
<sequence length="442" mass="49426">MVDKGPVLTSAIIFYLSIGAAIFQILEEPNWENSVSSYTTQKEEILKTYPCLTKEALEKILKVVAEAAGQGISITGDKTYSSWAWPKAIVFAATIVTTIGYGNIAPKTVGGRVFCIFYGLFGIPLCLTWISELGTFFGARAKKLGNYLLKRGFTQKKAQFICNTVFVLWGVLVHLVFSPFIFMYQERWSYVEGLYFSFITVTTIGFGDLVAGVNPDIDYPAPYRCFVELWIYMGLAWLSLFFTWKVNMVVKAHKAFKKRRKHRRSSLDESQNHIEDSNAQCPYPSADKSNFLQSLFHKQEGYGDIVSQIGNETEDRAEKVSRSKSCSDIRDISVIPRLEHSPHPKQCISFGLMDLSGNKSHLGSENEMLLTDLDTDTNSEVSQLGQDAVEEANMVSRPQLGTFQNAKIVIDEEPPLTIDGSKTRSSTAKENVESGNGLVEEQ</sequence>
<evidence type="ECO:0000256" key="2">
    <source>
        <dbReference type="ARBA" id="ARBA00006666"/>
    </source>
</evidence>
<evidence type="ECO:0000256" key="4">
    <source>
        <dbReference type="ARBA" id="ARBA00022538"/>
    </source>
</evidence>
<protein>
    <recommendedName>
        <fullName evidence="15">Potassium channel domain-containing protein</fullName>
    </recommendedName>
</protein>
<evidence type="ECO:0000259" key="15">
    <source>
        <dbReference type="Pfam" id="PF07885"/>
    </source>
</evidence>
<dbReference type="PANTHER" id="PTHR11003:SF295">
    <property type="entry name" value="POTASSIUM CHANNEL SUBFAMILY K MEMBER 5"/>
    <property type="match status" value="1"/>
</dbReference>
<feature type="transmembrane region" description="Helical" evidence="14">
    <location>
        <begin position="158"/>
        <end position="182"/>
    </location>
</feature>
<accession>A0A9Q1FDH2</accession>
<evidence type="ECO:0000256" key="3">
    <source>
        <dbReference type="ARBA" id="ARBA00022448"/>
    </source>
</evidence>
<evidence type="ECO:0000256" key="6">
    <source>
        <dbReference type="ARBA" id="ARBA00022826"/>
    </source>
</evidence>
<dbReference type="InterPro" id="IPR013099">
    <property type="entry name" value="K_chnl_dom"/>
</dbReference>
<keyword evidence="17" id="KW-1185">Reference proteome</keyword>
<keyword evidence="11 12" id="KW-0407">Ion channel</keyword>
<evidence type="ECO:0000256" key="14">
    <source>
        <dbReference type="SAM" id="Phobius"/>
    </source>
</evidence>
<dbReference type="GO" id="GO:0015271">
    <property type="term" value="F:outward rectifier potassium channel activity"/>
    <property type="evidence" value="ECO:0007669"/>
    <property type="project" value="TreeGrafter"/>
</dbReference>
<feature type="transmembrane region" description="Helical" evidence="14">
    <location>
        <begin position="229"/>
        <end position="250"/>
    </location>
</feature>
<evidence type="ECO:0000313" key="17">
    <source>
        <dbReference type="Proteomes" id="UP001152622"/>
    </source>
</evidence>
<evidence type="ECO:0000256" key="5">
    <source>
        <dbReference type="ARBA" id="ARBA00022692"/>
    </source>
</evidence>
<keyword evidence="4" id="KW-0633">Potassium transport</keyword>
<dbReference type="GO" id="GO:0005886">
    <property type="term" value="C:plasma membrane"/>
    <property type="evidence" value="ECO:0007669"/>
    <property type="project" value="TreeGrafter"/>
</dbReference>
<keyword evidence="8 14" id="KW-1133">Transmembrane helix</keyword>
<evidence type="ECO:0000313" key="16">
    <source>
        <dbReference type="EMBL" id="KAJ8356192.1"/>
    </source>
</evidence>
<dbReference type="InterPro" id="IPR003092">
    <property type="entry name" value="2pore_dom_K_chnl_TASK"/>
</dbReference>
<dbReference type="GO" id="GO:0022841">
    <property type="term" value="F:potassium ion leak channel activity"/>
    <property type="evidence" value="ECO:0007669"/>
    <property type="project" value="TreeGrafter"/>
</dbReference>
<name>A0A9Q1FDH2_SYNKA</name>
<dbReference type="OrthoDB" id="297496at2759"/>
<gene>
    <name evidence="16" type="ORF">SKAU_G00189860</name>
</gene>
<dbReference type="PRINTS" id="PR01095">
    <property type="entry name" value="TASKCHANNEL"/>
</dbReference>
<organism evidence="16 17">
    <name type="scientific">Synaphobranchus kaupii</name>
    <name type="common">Kaup's arrowtooth eel</name>
    <dbReference type="NCBI Taxonomy" id="118154"/>
    <lineage>
        <taxon>Eukaryota</taxon>
        <taxon>Metazoa</taxon>
        <taxon>Chordata</taxon>
        <taxon>Craniata</taxon>
        <taxon>Vertebrata</taxon>
        <taxon>Euteleostomi</taxon>
        <taxon>Actinopterygii</taxon>
        <taxon>Neopterygii</taxon>
        <taxon>Teleostei</taxon>
        <taxon>Anguilliformes</taxon>
        <taxon>Synaphobranchidae</taxon>
        <taxon>Synaphobranchus</taxon>
    </lineage>
</organism>
<keyword evidence="3 12" id="KW-0813">Transport</keyword>
<keyword evidence="7" id="KW-0630">Potassium</keyword>
<dbReference type="Proteomes" id="UP001152622">
    <property type="component" value="Chromosome 6"/>
</dbReference>
<feature type="transmembrane region" description="Helical" evidence="14">
    <location>
        <begin position="83"/>
        <end position="104"/>
    </location>
</feature>
<evidence type="ECO:0000256" key="8">
    <source>
        <dbReference type="ARBA" id="ARBA00022989"/>
    </source>
</evidence>
<dbReference type="SUPFAM" id="SSF81324">
    <property type="entry name" value="Voltage-gated potassium channels"/>
    <property type="match status" value="2"/>
</dbReference>
<proteinExistence type="inferred from homology"/>
<dbReference type="GO" id="GO:0030322">
    <property type="term" value="P:stabilization of membrane potential"/>
    <property type="evidence" value="ECO:0007669"/>
    <property type="project" value="TreeGrafter"/>
</dbReference>
<evidence type="ECO:0000256" key="12">
    <source>
        <dbReference type="RuleBase" id="RU003857"/>
    </source>
</evidence>
<keyword evidence="5 12" id="KW-0812">Transmembrane</keyword>
<feature type="region of interest" description="Disordered" evidence="13">
    <location>
        <begin position="261"/>
        <end position="283"/>
    </location>
</feature>
<feature type="domain" description="Potassium channel" evidence="15">
    <location>
        <begin position="171"/>
        <end position="244"/>
    </location>
</feature>
<dbReference type="FunFam" id="1.10.287.70:FF:000077">
    <property type="entry name" value="Potassium channel subfamily K member 5"/>
    <property type="match status" value="1"/>
</dbReference>
<evidence type="ECO:0000256" key="10">
    <source>
        <dbReference type="ARBA" id="ARBA00023136"/>
    </source>
</evidence>
<keyword evidence="9 12" id="KW-0406">Ion transport</keyword>
<feature type="compositionally biased region" description="Basic and acidic residues" evidence="13">
    <location>
        <begin position="265"/>
        <end position="276"/>
    </location>
</feature>
<dbReference type="Gene3D" id="1.10.287.70">
    <property type="match status" value="1"/>
</dbReference>
<evidence type="ECO:0000256" key="7">
    <source>
        <dbReference type="ARBA" id="ARBA00022958"/>
    </source>
</evidence>
<dbReference type="Pfam" id="PF07885">
    <property type="entry name" value="Ion_trans_2"/>
    <property type="match status" value="2"/>
</dbReference>
<comment type="similarity">
    <text evidence="2 12">Belongs to the two pore domain potassium channel (TC 1.A.1.8) family.</text>
</comment>
<evidence type="ECO:0000256" key="9">
    <source>
        <dbReference type="ARBA" id="ARBA00023065"/>
    </source>
</evidence>
<dbReference type="EMBL" id="JAINUF010000006">
    <property type="protein sequence ID" value="KAJ8356192.1"/>
    <property type="molecule type" value="Genomic_DNA"/>
</dbReference>
<reference evidence="16" key="1">
    <citation type="journal article" date="2023" name="Science">
        <title>Genome structures resolve the early diversification of teleost fishes.</title>
        <authorList>
            <person name="Parey E."/>
            <person name="Louis A."/>
            <person name="Montfort J."/>
            <person name="Bouchez O."/>
            <person name="Roques C."/>
            <person name="Iampietro C."/>
            <person name="Lluch J."/>
            <person name="Castinel A."/>
            <person name="Donnadieu C."/>
            <person name="Desvignes T."/>
            <person name="Floi Bucao C."/>
            <person name="Jouanno E."/>
            <person name="Wen M."/>
            <person name="Mejri S."/>
            <person name="Dirks R."/>
            <person name="Jansen H."/>
            <person name="Henkel C."/>
            <person name="Chen W.J."/>
            <person name="Zahm M."/>
            <person name="Cabau C."/>
            <person name="Klopp C."/>
            <person name="Thompson A.W."/>
            <person name="Robinson-Rechavi M."/>
            <person name="Braasch I."/>
            <person name="Lecointre G."/>
            <person name="Bobe J."/>
            <person name="Postlethwait J.H."/>
            <person name="Berthelot C."/>
            <person name="Roest Crollius H."/>
            <person name="Guiguen Y."/>
        </authorList>
    </citation>
    <scope>NUCLEOTIDE SEQUENCE</scope>
    <source>
        <strain evidence="16">WJC10195</strain>
    </source>
</reference>
<feature type="transmembrane region" description="Helical" evidence="14">
    <location>
        <begin position="7"/>
        <end position="26"/>
    </location>
</feature>
<feature type="region of interest" description="Disordered" evidence="13">
    <location>
        <begin position="414"/>
        <end position="442"/>
    </location>
</feature>
<feature type="transmembrane region" description="Helical" evidence="14">
    <location>
        <begin position="194"/>
        <end position="213"/>
    </location>
</feature>
<evidence type="ECO:0000256" key="1">
    <source>
        <dbReference type="ARBA" id="ARBA00004141"/>
    </source>
</evidence>
<dbReference type="AlphaFoldDB" id="A0A9Q1FDH2"/>
<dbReference type="InterPro" id="IPR003280">
    <property type="entry name" value="2pore_dom_K_chnl"/>
</dbReference>
<evidence type="ECO:0000256" key="11">
    <source>
        <dbReference type="ARBA" id="ARBA00023303"/>
    </source>
</evidence>
<feature type="transmembrane region" description="Helical" evidence="14">
    <location>
        <begin position="116"/>
        <end position="138"/>
    </location>
</feature>
<keyword evidence="10 14" id="KW-0472">Membrane</keyword>
<dbReference type="PRINTS" id="PR01333">
    <property type="entry name" value="2POREKCHANEL"/>
</dbReference>